<dbReference type="Pfam" id="PF00050">
    <property type="entry name" value="Kazal_1"/>
    <property type="match status" value="1"/>
</dbReference>
<dbReference type="PROSITE" id="PS51257">
    <property type="entry name" value="PROKAR_LIPOPROTEIN"/>
    <property type="match status" value="1"/>
</dbReference>
<feature type="signal peptide" evidence="1">
    <location>
        <begin position="1"/>
        <end position="18"/>
    </location>
</feature>
<dbReference type="Proteomes" id="UP001487740">
    <property type="component" value="Unassembled WGS sequence"/>
</dbReference>
<sequence length="88" mass="9759">MRCLALVIGVLLVGWVSCVCEKEPGSRYRTINNCPINRMFRPLCASDGCSYINDDALACAKKDNPQLRFVHDGICKDAEDPKADNNLL</sequence>
<dbReference type="AlphaFoldDB" id="A0AAW0V752"/>
<evidence type="ECO:0000256" key="1">
    <source>
        <dbReference type="SAM" id="SignalP"/>
    </source>
</evidence>
<dbReference type="SUPFAM" id="SSF100895">
    <property type="entry name" value="Kazal-type serine protease inhibitors"/>
    <property type="match status" value="1"/>
</dbReference>
<proteinExistence type="predicted"/>
<organism evidence="3 4">
    <name type="scientific">Scylla paramamosain</name>
    <name type="common">Mud crab</name>
    <dbReference type="NCBI Taxonomy" id="85552"/>
    <lineage>
        <taxon>Eukaryota</taxon>
        <taxon>Metazoa</taxon>
        <taxon>Ecdysozoa</taxon>
        <taxon>Arthropoda</taxon>
        <taxon>Crustacea</taxon>
        <taxon>Multicrustacea</taxon>
        <taxon>Malacostraca</taxon>
        <taxon>Eumalacostraca</taxon>
        <taxon>Eucarida</taxon>
        <taxon>Decapoda</taxon>
        <taxon>Pleocyemata</taxon>
        <taxon>Brachyura</taxon>
        <taxon>Eubrachyura</taxon>
        <taxon>Portunoidea</taxon>
        <taxon>Portunidae</taxon>
        <taxon>Portuninae</taxon>
        <taxon>Scylla</taxon>
    </lineage>
</organism>
<feature type="domain" description="Kazal-like" evidence="2">
    <location>
        <begin position="21"/>
        <end position="77"/>
    </location>
</feature>
<dbReference type="EMBL" id="JARAKH010000002">
    <property type="protein sequence ID" value="KAK8406815.1"/>
    <property type="molecule type" value="Genomic_DNA"/>
</dbReference>
<accession>A0AAW0V752</accession>
<protein>
    <recommendedName>
        <fullName evidence="2">Kazal-like domain-containing protein</fullName>
    </recommendedName>
</protein>
<evidence type="ECO:0000259" key="2">
    <source>
        <dbReference type="PROSITE" id="PS51465"/>
    </source>
</evidence>
<feature type="chain" id="PRO_5043676609" description="Kazal-like domain-containing protein" evidence="1">
    <location>
        <begin position="19"/>
        <end position="88"/>
    </location>
</feature>
<evidence type="ECO:0000313" key="3">
    <source>
        <dbReference type="EMBL" id="KAK8406815.1"/>
    </source>
</evidence>
<dbReference type="InterPro" id="IPR002350">
    <property type="entry name" value="Kazal_dom"/>
</dbReference>
<dbReference type="InterPro" id="IPR036058">
    <property type="entry name" value="Kazal_dom_sf"/>
</dbReference>
<keyword evidence="4" id="KW-1185">Reference proteome</keyword>
<comment type="caution">
    <text evidence="3">The sequence shown here is derived from an EMBL/GenBank/DDBJ whole genome shotgun (WGS) entry which is preliminary data.</text>
</comment>
<keyword evidence="1" id="KW-0732">Signal</keyword>
<evidence type="ECO:0000313" key="4">
    <source>
        <dbReference type="Proteomes" id="UP001487740"/>
    </source>
</evidence>
<name>A0AAW0V752_SCYPA</name>
<reference evidence="3 4" key="1">
    <citation type="submission" date="2023-03" db="EMBL/GenBank/DDBJ databases">
        <title>High-quality genome of Scylla paramamosain provides insights in environmental adaptation.</title>
        <authorList>
            <person name="Zhang L."/>
        </authorList>
    </citation>
    <scope>NUCLEOTIDE SEQUENCE [LARGE SCALE GENOMIC DNA]</scope>
    <source>
        <strain evidence="3">LZ_2023a</strain>
        <tissue evidence="3">Muscle</tissue>
    </source>
</reference>
<dbReference type="PROSITE" id="PS51465">
    <property type="entry name" value="KAZAL_2"/>
    <property type="match status" value="1"/>
</dbReference>
<gene>
    <name evidence="3" type="ORF">O3P69_007401</name>
</gene>
<dbReference type="Gene3D" id="3.30.60.30">
    <property type="match status" value="1"/>
</dbReference>